<evidence type="ECO:0000313" key="1">
    <source>
        <dbReference type="EMBL" id="KDN41068.1"/>
    </source>
</evidence>
<dbReference type="InterPro" id="IPR029058">
    <property type="entry name" value="AB_hydrolase_fold"/>
</dbReference>
<protein>
    <submittedName>
        <fullName evidence="1">Alpha/beta-hydrolase</fullName>
    </submittedName>
</protein>
<dbReference type="GO" id="GO:0016787">
    <property type="term" value="F:hydrolase activity"/>
    <property type="evidence" value="ECO:0007669"/>
    <property type="project" value="UniProtKB-KW"/>
</dbReference>
<dbReference type="STRING" id="1037660.A0A066VL92"/>
<organism evidence="1 2">
    <name type="scientific">Tilletiaria anomala (strain ATCC 24038 / CBS 436.72 / UBC 951)</name>
    <dbReference type="NCBI Taxonomy" id="1037660"/>
    <lineage>
        <taxon>Eukaryota</taxon>
        <taxon>Fungi</taxon>
        <taxon>Dikarya</taxon>
        <taxon>Basidiomycota</taxon>
        <taxon>Ustilaginomycotina</taxon>
        <taxon>Exobasidiomycetes</taxon>
        <taxon>Georgefischeriales</taxon>
        <taxon>Tilletiariaceae</taxon>
        <taxon>Tilletiaria</taxon>
    </lineage>
</organism>
<comment type="caution">
    <text evidence="1">The sequence shown here is derived from an EMBL/GenBank/DDBJ whole genome shotgun (WGS) entry which is preliminary data.</text>
</comment>
<dbReference type="Proteomes" id="UP000027361">
    <property type="component" value="Unassembled WGS sequence"/>
</dbReference>
<dbReference type="SUPFAM" id="SSF53474">
    <property type="entry name" value="alpha/beta-Hydrolases"/>
    <property type="match status" value="1"/>
</dbReference>
<dbReference type="OMA" id="APVTCLW"/>
<name>A0A066VL92_TILAU</name>
<dbReference type="AlphaFoldDB" id="A0A066VL92"/>
<sequence length="324" mass="36346">MGESSKQGKKAFKYGGSISKTEFDIGGLPINVFGMDELTPVYSRASAAPPPPVCVIIHMHGRTGSANNEEHIARQLYDRIDRCKRQTTSQGYTGPQKDVLVVSFDARNHGHRKTNELGQKGWKEDNKRHAMDLYAMYVGTARDVSFLIDFLPAYLFPHDERVATQWVATGKSLGGHAAWKVLADERRVTIGVPFIGMPDYLKLLARRTQSNFVPNAPPTVPGALRQLIAQIDPAQARGYDSFDPTVNPFWDKKILVCSGEEDRLVKWEYSEEFLRRLVVEEPSGPRGEMQGLKIFKEPGVGHVVTENMIEEAGEWIWSWGVSRC</sequence>
<keyword evidence="1" id="KW-0378">Hydrolase</keyword>
<evidence type="ECO:0000313" key="2">
    <source>
        <dbReference type="Proteomes" id="UP000027361"/>
    </source>
</evidence>
<proteinExistence type="predicted"/>
<gene>
    <name evidence="1" type="ORF">K437DRAFT_258424</name>
</gene>
<reference evidence="1 2" key="1">
    <citation type="submission" date="2014-05" db="EMBL/GenBank/DDBJ databases">
        <title>Draft genome sequence of a rare smut relative, Tilletiaria anomala UBC 951.</title>
        <authorList>
            <consortium name="DOE Joint Genome Institute"/>
            <person name="Toome M."/>
            <person name="Kuo A."/>
            <person name="Henrissat B."/>
            <person name="Lipzen A."/>
            <person name="Tritt A."/>
            <person name="Yoshinaga Y."/>
            <person name="Zane M."/>
            <person name="Barry K."/>
            <person name="Grigoriev I.V."/>
            <person name="Spatafora J.W."/>
            <person name="Aimea M.C."/>
        </authorList>
    </citation>
    <scope>NUCLEOTIDE SEQUENCE [LARGE SCALE GENOMIC DNA]</scope>
    <source>
        <strain evidence="1 2">UBC 951</strain>
    </source>
</reference>
<dbReference type="GeneID" id="25264980"/>
<dbReference type="RefSeq" id="XP_013241584.1">
    <property type="nucleotide sequence ID" value="XM_013386130.1"/>
</dbReference>
<keyword evidence="2" id="KW-1185">Reference proteome</keyword>
<dbReference type="Gene3D" id="3.40.50.1820">
    <property type="entry name" value="alpha/beta hydrolase"/>
    <property type="match status" value="1"/>
</dbReference>
<dbReference type="OrthoDB" id="2152248at2759"/>
<dbReference type="PANTHER" id="PTHR47381">
    <property type="entry name" value="ALPHA/BETA-HYDROLASES SUPERFAMILY PROTEIN"/>
    <property type="match status" value="1"/>
</dbReference>
<dbReference type="HOGENOM" id="CLU_048444_2_1_1"/>
<dbReference type="PANTHER" id="PTHR47381:SF3">
    <property type="entry name" value="ALPHA_BETA-HYDROLASES SUPERFAMILY PROTEIN"/>
    <property type="match status" value="1"/>
</dbReference>
<dbReference type="EMBL" id="JMSN01000084">
    <property type="protein sequence ID" value="KDN41068.1"/>
    <property type="molecule type" value="Genomic_DNA"/>
</dbReference>
<dbReference type="InParanoid" id="A0A066VL92"/>
<accession>A0A066VL92</accession>